<dbReference type="PROSITE" id="PS51082">
    <property type="entry name" value="WH2"/>
    <property type="match status" value="1"/>
</dbReference>
<dbReference type="VEuPathDB" id="FungiDB:SAPIO_CDS3414"/>
<keyword evidence="4" id="KW-1185">Reference proteome</keyword>
<feature type="compositionally biased region" description="Low complexity" evidence="1">
    <location>
        <begin position="254"/>
        <end position="266"/>
    </location>
</feature>
<feature type="compositionally biased region" description="Pro residues" evidence="1">
    <location>
        <begin position="80"/>
        <end position="101"/>
    </location>
</feature>
<accession>A0A084GAQ6</accession>
<sequence length="383" mass="38103">MPPPPPPPPPPPMLGGPPPPPPPPPPGNLPSRPPAGGTNRNALLSDITKGKALRKAVTNDRSAPQVGKVSGGGGGGPPIGGAPPIPGMAPKPPGGLAPPVPALRARSNSDQGDRPAAHKPSGSLDGAPQLAGLFAGGMPKLRKRGGGVDTGADSNASFLSDSETVPSAPKPPTFSAPKPPTGSAPAIPTRPLAETLHSRVTCTPSSGSSSASAAGVIGTSTTSLSAAETPSTSISLTRNASATTSARGAALFIPRSAPSSSSTPARGVRSVQPSNAGSNQSSRSSLLTLISTSPTTTFVRTISSFRAAPAAVFSLHGPNGTKSPSPTKGLMSPSSGGGRIFIDDSRWKFKDENDLPPPRSFVGGPRKYRAGRGSSVPLDLSAL</sequence>
<feature type="compositionally biased region" description="Low complexity" evidence="1">
    <location>
        <begin position="274"/>
        <end position="284"/>
    </location>
</feature>
<evidence type="ECO:0000256" key="1">
    <source>
        <dbReference type="SAM" id="MobiDB-lite"/>
    </source>
</evidence>
<name>A0A084GAQ6_PSEDA</name>
<proteinExistence type="predicted"/>
<reference evidence="3 4" key="1">
    <citation type="journal article" date="2014" name="Genome Announc.">
        <title>Draft genome sequence of the pathogenic fungus Scedosporium apiospermum.</title>
        <authorList>
            <person name="Vandeputte P."/>
            <person name="Ghamrawi S."/>
            <person name="Rechenmann M."/>
            <person name="Iltis A."/>
            <person name="Giraud S."/>
            <person name="Fleury M."/>
            <person name="Thornton C."/>
            <person name="Delhaes L."/>
            <person name="Meyer W."/>
            <person name="Papon N."/>
            <person name="Bouchara J.P."/>
        </authorList>
    </citation>
    <scope>NUCLEOTIDE SEQUENCE [LARGE SCALE GENOMIC DNA]</scope>
    <source>
        <strain evidence="3 4">IHEM 14462</strain>
    </source>
</reference>
<comment type="caution">
    <text evidence="3">The sequence shown here is derived from an EMBL/GenBank/DDBJ whole genome shotgun (WGS) entry which is preliminary data.</text>
</comment>
<feature type="compositionally biased region" description="Polar residues" evidence="1">
    <location>
        <begin position="152"/>
        <end position="165"/>
    </location>
</feature>
<gene>
    <name evidence="3" type="ORF">SAPIO_CDS3414</name>
</gene>
<dbReference type="RefSeq" id="XP_016644217.1">
    <property type="nucleotide sequence ID" value="XM_016786211.1"/>
</dbReference>
<dbReference type="EMBL" id="JOWA01000088">
    <property type="protein sequence ID" value="KEZ44418.1"/>
    <property type="molecule type" value="Genomic_DNA"/>
</dbReference>
<dbReference type="GO" id="GO:0004563">
    <property type="term" value="F:beta-N-acetylhexosaminidase activity"/>
    <property type="evidence" value="ECO:0007669"/>
    <property type="project" value="UniProtKB-EC"/>
</dbReference>
<keyword evidence="3" id="KW-0326">Glycosidase</keyword>
<dbReference type="GO" id="GO:0003779">
    <property type="term" value="F:actin binding"/>
    <property type="evidence" value="ECO:0007669"/>
    <property type="project" value="InterPro"/>
</dbReference>
<keyword evidence="3" id="KW-0378">Hydrolase</keyword>
<feature type="compositionally biased region" description="Gly residues" evidence="1">
    <location>
        <begin position="69"/>
        <end position="79"/>
    </location>
</feature>
<dbReference type="OMA" id="QWQHNAT"/>
<evidence type="ECO:0000313" key="4">
    <source>
        <dbReference type="Proteomes" id="UP000028545"/>
    </source>
</evidence>
<dbReference type="OrthoDB" id="2430277at2759"/>
<dbReference type="KEGG" id="sapo:SAPIO_CDS3414"/>
<dbReference type="InterPro" id="IPR003124">
    <property type="entry name" value="WH2_dom"/>
</dbReference>
<evidence type="ECO:0000313" key="3">
    <source>
        <dbReference type="EMBL" id="KEZ44418.1"/>
    </source>
</evidence>
<protein>
    <submittedName>
        <fullName evidence="3">Beta-N-acetylhexosaminidase</fullName>
        <ecNumber evidence="3">3.2.1.52</ecNumber>
    </submittedName>
</protein>
<feature type="region of interest" description="Disordered" evidence="1">
    <location>
        <begin position="349"/>
        <end position="383"/>
    </location>
</feature>
<organism evidence="3 4">
    <name type="scientific">Pseudallescheria apiosperma</name>
    <name type="common">Scedosporium apiospermum</name>
    <dbReference type="NCBI Taxonomy" id="563466"/>
    <lineage>
        <taxon>Eukaryota</taxon>
        <taxon>Fungi</taxon>
        <taxon>Dikarya</taxon>
        <taxon>Ascomycota</taxon>
        <taxon>Pezizomycotina</taxon>
        <taxon>Sordariomycetes</taxon>
        <taxon>Hypocreomycetidae</taxon>
        <taxon>Microascales</taxon>
        <taxon>Microascaceae</taxon>
        <taxon>Scedosporium</taxon>
    </lineage>
</organism>
<dbReference type="HOGENOM" id="CLU_049614_0_0_1"/>
<feature type="compositionally biased region" description="Low complexity" evidence="1">
    <location>
        <begin position="205"/>
        <end position="223"/>
    </location>
</feature>
<dbReference type="Pfam" id="PF02205">
    <property type="entry name" value="WH2"/>
    <property type="match status" value="1"/>
</dbReference>
<feature type="region of interest" description="Disordered" evidence="1">
    <location>
        <begin position="1"/>
        <end position="284"/>
    </location>
</feature>
<dbReference type="GeneID" id="27722486"/>
<feature type="compositionally biased region" description="Pro residues" evidence="1">
    <location>
        <begin position="168"/>
        <end position="182"/>
    </location>
</feature>
<feature type="compositionally biased region" description="Pro residues" evidence="1">
    <location>
        <begin position="1"/>
        <end position="33"/>
    </location>
</feature>
<feature type="compositionally biased region" description="Polar residues" evidence="1">
    <location>
        <begin position="224"/>
        <end position="246"/>
    </location>
</feature>
<evidence type="ECO:0000259" key="2">
    <source>
        <dbReference type="PROSITE" id="PS51082"/>
    </source>
</evidence>
<dbReference type="EC" id="3.2.1.52" evidence="3"/>
<dbReference type="AlphaFoldDB" id="A0A084GAQ6"/>
<feature type="domain" description="WH2" evidence="2">
    <location>
        <begin position="39"/>
        <end position="56"/>
    </location>
</feature>
<dbReference type="Proteomes" id="UP000028545">
    <property type="component" value="Unassembled WGS sequence"/>
</dbReference>